<name>A0A511KLA1_RHOTO</name>
<feature type="transmembrane region" description="Helical" evidence="2">
    <location>
        <begin position="316"/>
        <end position="339"/>
    </location>
</feature>
<keyword evidence="2" id="KW-0812">Transmembrane</keyword>
<feature type="region of interest" description="Disordered" evidence="1">
    <location>
        <begin position="405"/>
        <end position="545"/>
    </location>
</feature>
<evidence type="ECO:0000313" key="3">
    <source>
        <dbReference type="EMBL" id="GEM11157.1"/>
    </source>
</evidence>
<proteinExistence type="predicted"/>
<dbReference type="OrthoDB" id="2529955at2759"/>
<dbReference type="EMBL" id="BJWK01000013">
    <property type="protein sequence ID" value="GEM11157.1"/>
    <property type="molecule type" value="Genomic_DNA"/>
</dbReference>
<protein>
    <submittedName>
        <fullName evidence="3">Proteophosphoglycan ppg4</fullName>
    </submittedName>
</protein>
<comment type="caution">
    <text evidence="3">The sequence shown here is derived from an EMBL/GenBank/DDBJ whole genome shotgun (WGS) entry which is preliminary data.</text>
</comment>
<feature type="compositionally biased region" description="Basic and acidic residues" evidence="1">
    <location>
        <begin position="534"/>
        <end position="545"/>
    </location>
</feature>
<organism evidence="3 4">
    <name type="scientific">Rhodotorula toruloides</name>
    <name type="common">Yeast</name>
    <name type="synonym">Rhodosporidium toruloides</name>
    <dbReference type="NCBI Taxonomy" id="5286"/>
    <lineage>
        <taxon>Eukaryota</taxon>
        <taxon>Fungi</taxon>
        <taxon>Dikarya</taxon>
        <taxon>Basidiomycota</taxon>
        <taxon>Pucciniomycotina</taxon>
        <taxon>Microbotryomycetes</taxon>
        <taxon>Sporidiobolales</taxon>
        <taxon>Sporidiobolaceae</taxon>
        <taxon>Rhodotorula</taxon>
    </lineage>
</organism>
<feature type="region of interest" description="Disordered" evidence="1">
    <location>
        <begin position="239"/>
        <end position="284"/>
    </location>
</feature>
<gene>
    <name evidence="3" type="ORF">Rt10032_c13g5174</name>
</gene>
<dbReference type="Proteomes" id="UP000321518">
    <property type="component" value="Unassembled WGS sequence"/>
</dbReference>
<accession>A0A511KLA1</accession>
<evidence type="ECO:0000313" key="4">
    <source>
        <dbReference type="Proteomes" id="UP000321518"/>
    </source>
</evidence>
<keyword evidence="2" id="KW-0472">Membrane</keyword>
<dbReference type="AlphaFoldDB" id="A0A511KLA1"/>
<sequence>MASTVQGKRAGSLDPPTGVDRQLLLIKPSLVERAISLNSCRDARSSAWATHLTIQATGVLTLTGFRFLLQRLRISLDVLSLLPPVPPFVNPADMYCDIIITSLLLASAGPLVLAAPTFNPKSAAFPSPSAPTLGFRPFADAHERRAWSRHLAKRQVAVPNVAASPVVASPAVVAPVVAPAAIVNTPVQAVPPTFVIAEPSSVNPAPATPVVAPPAVQNANTPVPAAATTTAAVAPFKTRSVTSSSTSMPDLAASSSADAAPSSSASSSASVSPSSAPKSSALSTSQTSSVASTLSASATSVSDSSNGNIFSPSNHLFMVGILVIIGIVVLSILTVIYLVKRLAHSPRYADSRDYPNGFPRDFLDDKALSKRWSRTSQMGLLSEERAKVPPAKSVEVEDVRGSEPVLGTVGSEFGARRGSAPLPPVKEEQAPPSRWTTFTNAPEPAPLAGRVAPNVPLTRPTPPFTPRPSSAVPLHPAPVPPRTSSAPQTLPPKPASLPRPSTRQGNELVSASTASTTPPVVRDAQTLQKHRWSPRRESALRNEVL</sequence>
<evidence type="ECO:0000256" key="1">
    <source>
        <dbReference type="SAM" id="MobiDB-lite"/>
    </source>
</evidence>
<feature type="compositionally biased region" description="Low complexity" evidence="1">
    <location>
        <begin position="252"/>
        <end position="284"/>
    </location>
</feature>
<keyword evidence="2" id="KW-1133">Transmembrane helix</keyword>
<feature type="compositionally biased region" description="Polar residues" evidence="1">
    <location>
        <begin position="239"/>
        <end position="248"/>
    </location>
</feature>
<evidence type="ECO:0000256" key="2">
    <source>
        <dbReference type="SAM" id="Phobius"/>
    </source>
</evidence>
<reference evidence="3 4" key="1">
    <citation type="submission" date="2019-07" db="EMBL/GenBank/DDBJ databases">
        <title>Rhodotorula toruloides NBRC10032 genome sequencing.</title>
        <authorList>
            <person name="Shida Y."/>
            <person name="Takaku H."/>
            <person name="Ogasawara W."/>
            <person name="Mori K."/>
        </authorList>
    </citation>
    <scope>NUCLEOTIDE SEQUENCE [LARGE SCALE GENOMIC DNA]</scope>
    <source>
        <strain evidence="3 4">NBRC10032</strain>
    </source>
</reference>
<feature type="compositionally biased region" description="Polar residues" evidence="1">
    <location>
        <begin position="499"/>
        <end position="518"/>
    </location>
</feature>